<dbReference type="RefSeq" id="WP_167749589.1">
    <property type="nucleotide sequence ID" value="NZ_CP039734.2"/>
</dbReference>
<proteinExistence type="predicted"/>
<dbReference type="AlphaFoldDB" id="A0A6G9VSB2"/>
<dbReference type="EMBL" id="CP039734">
    <property type="protein sequence ID" value="QIR75641.1"/>
    <property type="molecule type" value="Genomic_DNA"/>
</dbReference>
<organism evidence="1 2">
    <name type="scientific">Sulfurospirillum diekertiae</name>
    <dbReference type="NCBI Taxonomy" id="1854492"/>
    <lineage>
        <taxon>Bacteria</taxon>
        <taxon>Pseudomonadati</taxon>
        <taxon>Campylobacterota</taxon>
        <taxon>Epsilonproteobacteria</taxon>
        <taxon>Campylobacterales</taxon>
        <taxon>Sulfurospirillaceae</taxon>
        <taxon>Sulfurospirillum</taxon>
    </lineage>
</organism>
<accession>A0A6G9VSB2</accession>
<gene>
    <name evidence="1" type="ORF">FA584_05230</name>
</gene>
<dbReference type="Proteomes" id="UP000502831">
    <property type="component" value="Chromosome"/>
</dbReference>
<dbReference type="SUPFAM" id="SSF160387">
    <property type="entry name" value="NosL/MerB-like"/>
    <property type="match status" value="1"/>
</dbReference>
<reference evidence="1 2" key="1">
    <citation type="journal article" date="2017" name="Environ. Sci. Technol.">
        <title>Organohalide Respiration with Chlorinated Ethenes under Low pH Conditions.</title>
        <authorList>
            <person name="Yang Y."/>
            <person name="Capiro N.L."/>
            <person name="Marcet T.F."/>
            <person name="Yan J."/>
            <person name="Pennell K.D."/>
            <person name="Loffler F.E."/>
        </authorList>
    </citation>
    <scope>NUCLEOTIDE SEQUENCE [LARGE SCALE GENOMIC DNA]</scope>
    <source>
        <strain evidence="1 2">ACSDCE</strain>
    </source>
</reference>
<sequence length="169" mass="19604">MKKTIFMGVLIIFPLLALGGLFWFLHVKHQLPTDKANSAKVALEFKDNTIQCPECHMYLVGKKHTAQVITQDAKTHFFDDVGCAILWLKEQKIEPQSVTMWVFSNDTHRYIDAFKASYAINDETPMHYGFGAYEQQEKEGIIDFNEMRLRMLRGENMSDPKIRQHLQGH</sequence>
<name>A0A6G9VSB2_9BACT</name>
<protein>
    <submittedName>
        <fullName evidence="1">Uncharacterized protein</fullName>
    </submittedName>
</protein>
<evidence type="ECO:0000313" key="1">
    <source>
        <dbReference type="EMBL" id="QIR75641.1"/>
    </source>
</evidence>
<evidence type="ECO:0000313" key="2">
    <source>
        <dbReference type="Proteomes" id="UP000502831"/>
    </source>
</evidence>